<feature type="compositionally biased region" description="Polar residues" evidence="1">
    <location>
        <begin position="966"/>
        <end position="978"/>
    </location>
</feature>
<evidence type="ECO:0000313" key="3">
    <source>
        <dbReference type="EnsemblMetazoa" id="XP_031777092"/>
    </source>
</evidence>
<feature type="compositionally biased region" description="Basic and acidic residues" evidence="1">
    <location>
        <begin position="988"/>
        <end position="1010"/>
    </location>
</feature>
<feature type="region of interest" description="Disordered" evidence="1">
    <location>
        <begin position="475"/>
        <end position="504"/>
    </location>
</feature>
<evidence type="ECO:0000313" key="4">
    <source>
        <dbReference type="Proteomes" id="UP000002358"/>
    </source>
</evidence>
<feature type="compositionally biased region" description="Polar residues" evidence="1">
    <location>
        <begin position="1330"/>
        <end position="1344"/>
    </location>
</feature>
<feature type="compositionally biased region" description="Basic and acidic residues" evidence="1">
    <location>
        <begin position="1380"/>
        <end position="1419"/>
    </location>
</feature>
<feature type="region of interest" description="Disordered" evidence="1">
    <location>
        <begin position="897"/>
        <end position="1074"/>
    </location>
</feature>
<feature type="region of interest" description="Disordered" evidence="1">
    <location>
        <begin position="192"/>
        <end position="298"/>
    </location>
</feature>
<dbReference type="Proteomes" id="UP000002358">
    <property type="component" value="Chromosome 1"/>
</dbReference>
<feature type="compositionally biased region" description="Basic and acidic residues" evidence="1">
    <location>
        <begin position="1563"/>
        <end position="1578"/>
    </location>
</feature>
<feature type="compositionally biased region" description="Polar residues" evidence="1">
    <location>
        <begin position="1497"/>
        <end position="1507"/>
    </location>
</feature>
<feature type="compositionally biased region" description="Low complexity" evidence="1">
    <location>
        <begin position="1197"/>
        <end position="1215"/>
    </location>
</feature>
<proteinExistence type="predicted"/>
<feature type="compositionally biased region" description="Low complexity" evidence="1">
    <location>
        <begin position="705"/>
        <end position="717"/>
    </location>
</feature>
<feature type="region of interest" description="Disordered" evidence="1">
    <location>
        <begin position="519"/>
        <end position="843"/>
    </location>
</feature>
<dbReference type="OrthoDB" id="751084at2759"/>
<feature type="compositionally biased region" description="Polar residues" evidence="1">
    <location>
        <begin position="483"/>
        <end position="497"/>
    </location>
</feature>
<dbReference type="EnsemblMetazoa" id="XM_031921232">
    <property type="protein sequence ID" value="XP_031777092"/>
    <property type="gene ID" value="LOC100679290"/>
</dbReference>
<feature type="region of interest" description="Disordered" evidence="1">
    <location>
        <begin position="1152"/>
        <end position="1507"/>
    </location>
</feature>
<feature type="compositionally biased region" description="Low complexity" evidence="1">
    <location>
        <begin position="589"/>
        <end position="598"/>
    </location>
</feature>
<feature type="compositionally biased region" description="Polar residues" evidence="1">
    <location>
        <begin position="1282"/>
        <end position="1291"/>
    </location>
</feature>
<feature type="compositionally biased region" description="Low complexity" evidence="1">
    <location>
        <begin position="551"/>
        <end position="572"/>
    </location>
</feature>
<feature type="compositionally biased region" description="Polar residues" evidence="1">
    <location>
        <begin position="599"/>
        <end position="609"/>
    </location>
</feature>
<feature type="compositionally biased region" description="Basic and acidic residues" evidence="1">
    <location>
        <begin position="1310"/>
        <end position="1329"/>
    </location>
</feature>
<dbReference type="InParanoid" id="A0A7M7T679"/>
<dbReference type="GeneID" id="100679290"/>
<feature type="compositionally biased region" description="Basic and acidic residues" evidence="1">
    <location>
        <begin position="1474"/>
        <end position="1485"/>
    </location>
</feature>
<feature type="compositionally biased region" description="Polar residues" evidence="1">
    <location>
        <begin position="573"/>
        <end position="588"/>
    </location>
</feature>
<feature type="compositionally biased region" description="Low complexity" evidence="1">
    <location>
        <begin position="1262"/>
        <end position="1272"/>
    </location>
</feature>
<feature type="compositionally biased region" description="Polar residues" evidence="1">
    <location>
        <begin position="1448"/>
        <end position="1458"/>
    </location>
</feature>
<accession>A0A7M7T679</accession>
<feature type="compositionally biased region" description="Polar residues" evidence="1">
    <location>
        <begin position="651"/>
        <end position="663"/>
    </location>
</feature>
<dbReference type="InterPro" id="IPR029341">
    <property type="entry name" value="FAM21/CAPZIP"/>
</dbReference>
<evidence type="ECO:0000259" key="2">
    <source>
        <dbReference type="Pfam" id="PF15255"/>
    </source>
</evidence>
<feature type="compositionally biased region" description="Acidic residues" evidence="1">
    <location>
        <begin position="204"/>
        <end position="216"/>
    </location>
</feature>
<name>A0A7M7T679_NASVI</name>
<dbReference type="KEGG" id="nvi:100679290"/>
<feature type="compositionally biased region" description="Polar residues" evidence="1">
    <location>
        <begin position="269"/>
        <end position="295"/>
    </location>
</feature>
<feature type="compositionally biased region" description="Basic and acidic residues" evidence="1">
    <location>
        <begin position="1427"/>
        <end position="1437"/>
    </location>
</feature>
<feature type="compositionally biased region" description="Basic and acidic residues" evidence="1">
    <location>
        <begin position="1636"/>
        <end position="1647"/>
    </location>
</feature>
<protein>
    <recommendedName>
        <fullName evidence="2">FAM21/CAPZIP domain-containing protein</fullName>
    </recommendedName>
</protein>
<feature type="compositionally biased region" description="Polar residues" evidence="1">
    <location>
        <begin position="239"/>
        <end position="254"/>
    </location>
</feature>
<dbReference type="RefSeq" id="XP_031777092.1">
    <property type="nucleotide sequence ID" value="XM_031921232.2"/>
</dbReference>
<feature type="region of interest" description="Disordered" evidence="1">
    <location>
        <begin position="151"/>
        <end position="179"/>
    </location>
</feature>
<reference evidence="3" key="1">
    <citation type="submission" date="2021-01" db="UniProtKB">
        <authorList>
            <consortium name="EnsemblMetazoa"/>
        </authorList>
    </citation>
    <scope>IDENTIFICATION</scope>
</reference>
<organism evidence="3 4">
    <name type="scientific">Nasonia vitripennis</name>
    <name type="common">Parasitic wasp</name>
    <dbReference type="NCBI Taxonomy" id="7425"/>
    <lineage>
        <taxon>Eukaryota</taxon>
        <taxon>Metazoa</taxon>
        <taxon>Ecdysozoa</taxon>
        <taxon>Arthropoda</taxon>
        <taxon>Hexapoda</taxon>
        <taxon>Insecta</taxon>
        <taxon>Pterygota</taxon>
        <taxon>Neoptera</taxon>
        <taxon>Endopterygota</taxon>
        <taxon>Hymenoptera</taxon>
        <taxon>Apocrita</taxon>
        <taxon>Proctotrupomorpha</taxon>
        <taxon>Chalcidoidea</taxon>
        <taxon>Pteromalidae</taxon>
        <taxon>Pteromalinae</taxon>
        <taxon>Nasonia</taxon>
    </lineage>
</organism>
<dbReference type="Pfam" id="PF15255">
    <property type="entry name" value="CAP-ZIP_m"/>
    <property type="match status" value="1"/>
</dbReference>
<feature type="compositionally biased region" description="Basic and acidic residues" evidence="1">
    <location>
        <begin position="1035"/>
        <end position="1067"/>
    </location>
</feature>
<feature type="compositionally biased region" description="Basic and acidic residues" evidence="1">
    <location>
        <begin position="1540"/>
        <end position="1549"/>
    </location>
</feature>
<feature type="compositionally biased region" description="Basic and acidic residues" evidence="1">
    <location>
        <begin position="903"/>
        <end position="945"/>
    </location>
</feature>
<dbReference type="SMR" id="A0A7M7T679"/>
<feature type="compositionally biased region" description="Basic and acidic residues" evidence="1">
    <location>
        <begin position="812"/>
        <end position="832"/>
    </location>
</feature>
<feature type="compositionally biased region" description="Acidic residues" evidence="1">
    <location>
        <begin position="1025"/>
        <end position="1034"/>
    </location>
</feature>
<feature type="compositionally biased region" description="Basic and acidic residues" evidence="1">
    <location>
        <begin position="622"/>
        <end position="634"/>
    </location>
</feature>
<sequence length="1677" mass="182708">MDVEMEASTGSDSVDKPWDHAWSTEEMRKNRRDWSLAGDSGLLKHLQQFSENLTKKANETQEAIDSMTSHLNQTAILVDNITNTSLALANTQFIESRVQEDNTEIEQPVESITKNEDEHEFSATYLLVSVCESIRQGLSIMDEKYEKVEVVASDSEDEDDNAIPSVILRPKDPYQDRPLPYVIGTEQWKSSNKIGLESSSSESEQNDDDDEDSASDTDDKNIGSMLNPNVHTNLGIGRLSSTSSESNDYNVESSSIKDTDNSRLHARSQDTLNLDTEPTTPSSVLPKTQNINNGPPSFAEELAKRLGSVLPAQKNTIAQGTNEQVINRSKDEMLTPEDDQDVFSNKSDNLFNEGKNLFSEEVSSSSWKNKPIRPVNKNIIPPSVDVPPPLSNFSSAPKSTIDDLFGDADDSEDSDDIFSKKASRDIFAGEREKIRSEVASTLKNPHVENVQNISTMTTSTPETNDKAKGLFEDEEDDDLFGSVSKQIRTPDTSSSASSKKKPVGGVSIFGKVDILSSSKFARRPSSSSSSESDSSDHRISSNASENATGQSIGSTTTSKSNSSSGANVSSSIEAGNNANERQQAGNNTGSSGSSGVSVRQPSSDFTVGSSLGAGDLMSSTRLKSEEIYNRERMPSDSLFVGRSSDNRTNESTDQQQQREQPSSLLEDVSEHEDVFGPPPLPKSNDAPRQKSKVASLFDDSDSGDDLFGSASPGSRSLRSSERTPSKTTITSQNQPQPKSKGLFDDDDDLFGPKDAPDVDLFGSAPAKSSSKAGEGLFDDLADGGLFEKPKEKSKPQVSSLFGESEDPLFGESSKKSTEKESKGLFKEPEKTKPAVSSKGLFEDPEDGYLFANVAKPAAAVEKSSSFKSIFEDTSDSDLFGSSSKNILDKNIVVDQSSDSLFSDSKEPSDLFDTKDTKAPEEKSRKKEPSPKGLLEEKPKEQEKPKKLTISIFDDSNDDEDLFGSVSKKSTGSNYSSLFGSDKNISIAKKMEEEKKVETEKALEKKFEEPPHVSAKPKALEKSSIFDDDDDDDDLFGEKKQKKEPSESNKSAKDEVKKNTESKIKTEGKPNIASKKAIFAEIKQKLEKHKLEQTEGRPVKSDSSVVDGAVISKKEPPKSLKIQMPMTEESPASSTQQPLKKLLVSGKIKNLMGKMGDLKILSPTDTPPLFRKNNEEKSSGSNEDEQEAAGDLASSEASTPSLLSGGSSPHTSGTNSRARDSPSLKSDNTEVAISFDEPAQVETLASTASKSRARIPAKRRPQSRQARQSALRHSGIDFDIVDASSTSPTIDQPNGDVHLDVDRLLPSSRTEASERSSRQESGAHTDDKSEMSASRNTTGNLLSPSTDEEDLFDVPPDLPEDPAAKEESLFGRAPILSPIETVEKPTSRKKAETTNKESEPANKIKESHKEQEKKEVKEEPTSYAPLDPLRDHSHDPLKDPSSLFAFVTKTPSPETNQGLLLNEDDDSLFSSSSKSTDKPSEKKSKPGLDLFIDDDDNTSGNDLFSSSKVKIKKPLKGTKIDLFDDVAAEDDDDSLFGPATKKSELQKIKESSAALSTVPSAAPKVEEKKESKSKEDAKKQSKIKTATKDIFDNSSDDDDIFAGSKKTIPNKKPKSLFDDDEDDANDDDIFGKPKSSPTKDSKAALNKDRPVIKKAVTRDLKKTAEKIVEDPLSMLQED</sequence>
<feature type="region of interest" description="Disordered" evidence="1">
    <location>
        <begin position="1088"/>
        <end position="1140"/>
    </location>
</feature>
<feature type="compositionally biased region" description="Basic residues" evidence="1">
    <location>
        <begin position="1250"/>
        <end position="1261"/>
    </location>
</feature>
<evidence type="ECO:0000256" key="1">
    <source>
        <dbReference type="SAM" id="MobiDB-lite"/>
    </source>
</evidence>
<feature type="compositionally biased region" description="Polar residues" evidence="1">
    <location>
        <begin position="725"/>
        <end position="737"/>
    </location>
</feature>
<feature type="compositionally biased region" description="Basic and acidic residues" evidence="1">
    <location>
        <begin position="785"/>
        <end position="794"/>
    </location>
</feature>
<feature type="compositionally biased region" description="Basic and acidic residues" evidence="1">
    <location>
        <begin position="1088"/>
        <end position="1099"/>
    </location>
</feature>
<feature type="compositionally biased region" description="Acidic residues" evidence="1">
    <location>
        <begin position="1617"/>
        <end position="1627"/>
    </location>
</feature>
<feature type="compositionally biased region" description="Low complexity" evidence="1">
    <location>
        <begin position="763"/>
        <end position="772"/>
    </location>
</feature>
<keyword evidence="4" id="KW-1185">Reference proteome</keyword>
<feature type="domain" description="FAM21/CAPZIP" evidence="2">
    <location>
        <begin position="1198"/>
        <end position="1278"/>
    </location>
</feature>
<feature type="region of interest" description="Disordered" evidence="1">
    <location>
        <begin position="1529"/>
        <end position="1647"/>
    </location>
</feature>
<feature type="compositionally biased region" description="Low complexity" evidence="1">
    <location>
        <begin position="519"/>
        <end position="532"/>
    </location>
</feature>